<feature type="domain" description="TonB C-terminal" evidence="12">
    <location>
        <begin position="240"/>
        <end position="330"/>
    </location>
</feature>
<keyword evidence="8 11" id="KW-1133">Transmembrane helix</keyword>
<sequence>MTPEDMNDHWGAVPATGHELDAFLGKAFEEKPIWTGLWESIHDVFFPVKLPPLQLTSTPIPVPDRMAVKANPWAIGVSSSVNIAILLLAIWLGIHVVHNIVSPPVQATNIDVGEYDAPKSDKLAGGGGGGGDRSPIEANKGKLPEKVKDPIIPPQPQTLEHPLLPEPPAINVQKDIQLPDNDMPMIGMHESTNVKLASAGMGNGAGMGSGSGGGLGSGSGNGYGPGEGGNAGGGLYQIGGRVSAPVVIHSVEAEFSDEARRAKYQGVCLISLIVDTQGNPQNIRVVRALGMGLDEKAVEAIRQYKFKPALKDGKTPVPVMITIEVDFRLY</sequence>
<feature type="compositionally biased region" description="Basic and acidic residues" evidence="10">
    <location>
        <begin position="139"/>
        <end position="148"/>
    </location>
</feature>
<comment type="similarity">
    <text evidence="2">Belongs to the TonB family.</text>
</comment>
<dbReference type="InterPro" id="IPR051045">
    <property type="entry name" value="TonB-dependent_transducer"/>
</dbReference>
<gene>
    <name evidence="13" type="ORF">SBA5_210016</name>
</gene>
<evidence type="ECO:0000256" key="7">
    <source>
        <dbReference type="ARBA" id="ARBA00022927"/>
    </source>
</evidence>
<dbReference type="PROSITE" id="PS52015">
    <property type="entry name" value="TONB_CTD"/>
    <property type="match status" value="1"/>
</dbReference>
<feature type="region of interest" description="Disordered" evidence="10">
    <location>
        <begin position="121"/>
        <end position="148"/>
    </location>
</feature>
<dbReference type="EMBL" id="OKRB01000077">
    <property type="protein sequence ID" value="SPE19152.1"/>
    <property type="molecule type" value="Genomic_DNA"/>
</dbReference>
<reference evidence="14" key="1">
    <citation type="submission" date="2018-02" db="EMBL/GenBank/DDBJ databases">
        <authorList>
            <person name="Hausmann B."/>
        </authorList>
    </citation>
    <scope>NUCLEOTIDE SEQUENCE [LARGE SCALE GENOMIC DNA]</scope>
    <source>
        <strain evidence="14">Peat soil MAG SbA5</strain>
    </source>
</reference>
<keyword evidence="4" id="KW-1003">Cell membrane</keyword>
<evidence type="ECO:0000256" key="9">
    <source>
        <dbReference type="ARBA" id="ARBA00023136"/>
    </source>
</evidence>
<dbReference type="GO" id="GO:0005886">
    <property type="term" value="C:plasma membrane"/>
    <property type="evidence" value="ECO:0007669"/>
    <property type="project" value="UniProtKB-SubCell"/>
</dbReference>
<evidence type="ECO:0000256" key="6">
    <source>
        <dbReference type="ARBA" id="ARBA00022692"/>
    </source>
</evidence>
<protein>
    <submittedName>
        <fullName evidence="13">TonB family protein</fullName>
    </submittedName>
</protein>
<name>A0A2N9L779_9BACT</name>
<dbReference type="NCBIfam" id="TIGR01352">
    <property type="entry name" value="tonB_Cterm"/>
    <property type="match status" value="1"/>
</dbReference>
<dbReference type="Gene3D" id="3.30.1150.10">
    <property type="match status" value="1"/>
</dbReference>
<evidence type="ECO:0000256" key="5">
    <source>
        <dbReference type="ARBA" id="ARBA00022519"/>
    </source>
</evidence>
<keyword evidence="3" id="KW-0813">Transport</keyword>
<evidence type="ECO:0000259" key="12">
    <source>
        <dbReference type="PROSITE" id="PS52015"/>
    </source>
</evidence>
<organism evidence="13 14">
    <name type="scientific">Candidatus Sulfuritelmatomonas gaucii</name>
    <dbReference type="NCBI Taxonomy" id="2043161"/>
    <lineage>
        <taxon>Bacteria</taxon>
        <taxon>Pseudomonadati</taxon>
        <taxon>Acidobacteriota</taxon>
        <taxon>Terriglobia</taxon>
        <taxon>Terriglobales</taxon>
        <taxon>Acidobacteriaceae</taxon>
        <taxon>Candidatus Sulfuritelmatomonas</taxon>
    </lineage>
</organism>
<accession>A0A2N9L779</accession>
<feature type="transmembrane region" description="Helical" evidence="11">
    <location>
        <begin position="73"/>
        <end position="94"/>
    </location>
</feature>
<evidence type="ECO:0000256" key="1">
    <source>
        <dbReference type="ARBA" id="ARBA00004383"/>
    </source>
</evidence>
<evidence type="ECO:0000256" key="3">
    <source>
        <dbReference type="ARBA" id="ARBA00022448"/>
    </source>
</evidence>
<evidence type="ECO:0000256" key="8">
    <source>
        <dbReference type="ARBA" id="ARBA00022989"/>
    </source>
</evidence>
<keyword evidence="7" id="KW-0653">Protein transport</keyword>
<keyword evidence="5" id="KW-0997">Cell inner membrane</keyword>
<evidence type="ECO:0000256" key="10">
    <source>
        <dbReference type="SAM" id="MobiDB-lite"/>
    </source>
</evidence>
<dbReference type="OrthoDB" id="1685233at2"/>
<dbReference type="SUPFAM" id="SSF74653">
    <property type="entry name" value="TolA/TonB C-terminal domain"/>
    <property type="match status" value="1"/>
</dbReference>
<dbReference type="GO" id="GO:0015031">
    <property type="term" value="P:protein transport"/>
    <property type="evidence" value="ECO:0007669"/>
    <property type="project" value="UniProtKB-KW"/>
</dbReference>
<keyword evidence="6 11" id="KW-0812">Transmembrane</keyword>
<proteinExistence type="inferred from homology"/>
<evidence type="ECO:0000256" key="11">
    <source>
        <dbReference type="SAM" id="Phobius"/>
    </source>
</evidence>
<dbReference type="Pfam" id="PF03544">
    <property type="entry name" value="TonB_C"/>
    <property type="match status" value="1"/>
</dbReference>
<dbReference type="InterPro" id="IPR006260">
    <property type="entry name" value="TonB/TolA_C"/>
</dbReference>
<keyword evidence="9 11" id="KW-0472">Membrane</keyword>
<dbReference type="GO" id="GO:0055085">
    <property type="term" value="P:transmembrane transport"/>
    <property type="evidence" value="ECO:0007669"/>
    <property type="project" value="InterPro"/>
</dbReference>
<dbReference type="PANTHER" id="PTHR33446">
    <property type="entry name" value="PROTEIN TONB-RELATED"/>
    <property type="match status" value="1"/>
</dbReference>
<evidence type="ECO:0000313" key="14">
    <source>
        <dbReference type="Proteomes" id="UP000239735"/>
    </source>
</evidence>
<evidence type="ECO:0000256" key="4">
    <source>
        <dbReference type="ARBA" id="ARBA00022475"/>
    </source>
</evidence>
<dbReference type="InterPro" id="IPR037682">
    <property type="entry name" value="TonB_C"/>
</dbReference>
<evidence type="ECO:0000313" key="13">
    <source>
        <dbReference type="EMBL" id="SPE19152.1"/>
    </source>
</evidence>
<dbReference type="AlphaFoldDB" id="A0A2N9L779"/>
<evidence type="ECO:0000256" key="2">
    <source>
        <dbReference type="ARBA" id="ARBA00006555"/>
    </source>
</evidence>
<dbReference type="Proteomes" id="UP000239735">
    <property type="component" value="Unassembled WGS sequence"/>
</dbReference>
<comment type="subcellular location">
    <subcellularLocation>
        <location evidence="1">Cell inner membrane</location>
        <topology evidence="1">Single-pass membrane protein</topology>
        <orientation evidence="1">Periplasmic side</orientation>
    </subcellularLocation>
</comment>